<keyword evidence="2" id="KW-0808">Transferase</keyword>
<dbReference type="Proteomes" id="UP000676169">
    <property type="component" value="Chromosome"/>
</dbReference>
<organism evidence="2 3">
    <name type="scientific">Luteolibacter ambystomatis</name>
    <dbReference type="NCBI Taxonomy" id="2824561"/>
    <lineage>
        <taxon>Bacteria</taxon>
        <taxon>Pseudomonadati</taxon>
        <taxon>Verrucomicrobiota</taxon>
        <taxon>Verrucomicrobiia</taxon>
        <taxon>Verrucomicrobiales</taxon>
        <taxon>Verrucomicrobiaceae</taxon>
        <taxon>Luteolibacter</taxon>
    </lineage>
</organism>
<dbReference type="SMART" id="SM00563">
    <property type="entry name" value="PlsC"/>
    <property type="match status" value="1"/>
</dbReference>
<dbReference type="RefSeq" id="WP_211630806.1">
    <property type="nucleotide sequence ID" value="NZ_CP073100.1"/>
</dbReference>
<sequence>MAIADALPALAGDGWRATVRGMLESVLGIARSRQAFLDASHDPDPAEDVLRQFGLTPDAAGVVEAIPAEGGVIVVSNHPFGGADALTLIALCLRKRRDFAILANEMAAAAPGVGHWFLPLSILGDRQAARQNALTLRSALEHLRGGGLLAVFPAGEVSTWRDHLGRVADGPWSPHIAALARKAGVPVLPVRFFGENPSWFHLAGAIHPLIRTALLPRVILSRKGDKVCCRAGELVEPADIQSAEDATAFLRQRLEAVPLP</sequence>
<evidence type="ECO:0000259" key="1">
    <source>
        <dbReference type="SMART" id="SM00563"/>
    </source>
</evidence>
<accession>A0A975G8F6</accession>
<name>A0A975G8F6_9BACT</name>
<gene>
    <name evidence="2" type="ORF">KBB96_17625</name>
</gene>
<evidence type="ECO:0000313" key="3">
    <source>
        <dbReference type="Proteomes" id="UP000676169"/>
    </source>
</evidence>
<evidence type="ECO:0000313" key="2">
    <source>
        <dbReference type="EMBL" id="QUE50666.1"/>
    </source>
</evidence>
<dbReference type="KEGG" id="lamb:KBB96_17625"/>
<dbReference type="SUPFAM" id="SSF69593">
    <property type="entry name" value="Glycerol-3-phosphate (1)-acyltransferase"/>
    <property type="match status" value="1"/>
</dbReference>
<dbReference type="AlphaFoldDB" id="A0A975G8F6"/>
<dbReference type="EMBL" id="CP073100">
    <property type="protein sequence ID" value="QUE50666.1"/>
    <property type="molecule type" value="Genomic_DNA"/>
</dbReference>
<dbReference type="Pfam" id="PF01553">
    <property type="entry name" value="Acyltransferase"/>
    <property type="match status" value="1"/>
</dbReference>
<feature type="domain" description="Phospholipid/glycerol acyltransferase" evidence="1">
    <location>
        <begin position="72"/>
        <end position="195"/>
    </location>
</feature>
<keyword evidence="2" id="KW-0012">Acyltransferase</keyword>
<dbReference type="InterPro" id="IPR002123">
    <property type="entry name" value="Plipid/glycerol_acylTrfase"/>
</dbReference>
<keyword evidence="3" id="KW-1185">Reference proteome</keyword>
<dbReference type="GO" id="GO:0016746">
    <property type="term" value="F:acyltransferase activity"/>
    <property type="evidence" value="ECO:0007669"/>
    <property type="project" value="UniProtKB-KW"/>
</dbReference>
<proteinExistence type="predicted"/>
<protein>
    <submittedName>
        <fullName evidence="2">1-acyl-sn-glycerol-3-phosphate acyltransferase</fullName>
    </submittedName>
</protein>
<reference evidence="2" key="1">
    <citation type="submission" date="2021-04" db="EMBL/GenBank/DDBJ databases">
        <title>Luteolibacter sp. 32A isolated from the skin of an Anderson's salamander (Ambystoma andersonii).</title>
        <authorList>
            <person name="Spergser J."/>
            <person name="Busse H.-J."/>
        </authorList>
    </citation>
    <scope>NUCLEOTIDE SEQUENCE</scope>
    <source>
        <strain evidence="2">32A</strain>
    </source>
</reference>